<comment type="caution">
    <text evidence="1">The sequence shown here is derived from an EMBL/GenBank/DDBJ whole genome shotgun (WGS) entry which is preliminary data.</text>
</comment>
<evidence type="ECO:0000313" key="1">
    <source>
        <dbReference type="EMBL" id="KAK3725022.1"/>
    </source>
</evidence>
<dbReference type="InterPro" id="IPR036514">
    <property type="entry name" value="SGNH_hydro_sf"/>
</dbReference>
<accession>A0AAE0XZB5</accession>
<gene>
    <name evidence="1" type="ORF">RRG08_017540</name>
</gene>
<dbReference type="Proteomes" id="UP001283361">
    <property type="component" value="Unassembled WGS sequence"/>
</dbReference>
<dbReference type="PANTHER" id="PTHR21325">
    <property type="entry name" value="PHOSPHOLIPASE B, PLB1"/>
    <property type="match status" value="1"/>
</dbReference>
<name>A0AAE0XZB5_9GAST</name>
<dbReference type="InterPro" id="IPR001087">
    <property type="entry name" value="GDSL"/>
</dbReference>
<dbReference type="SUPFAM" id="SSF52266">
    <property type="entry name" value="SGNH hydrolase"/>
    <property type="match status" value="1"/>
</dbReference>
<dbReference type="AlphaFoldDB" id="A0AAE0XZB5"/>
<protein>
    <recommendedName>
        <fullName evidence="3">Phospholipase B1, membrane-associated</fullName>
    </recommendedName>
</protein>
<dbReference type="GO" id="GO:0006644">
    <property type="term" value="P:phospholipid metabolic process"/>
    <property type="evidence" value="ECO:0007669"/>
    <property type="project" value="TreeGrafter"/>
</dbReference>
<dbReference type="PANTHER" id="PTHR21325:SF31">
    <property type="entry name" value="GH22081P-RELATED"/>
    <property type="match status" value="1"/>
</dbReference>
<dbReference type="CDD" id="cd01824">
    <property type="entry name" value="Phospholipase_B_like"/>
    <property type="match status" value="1"/>
</dbReference>
<evidence type="ECO:0008006" key="3">
    <source>
        <dbReference type="Google" id="ProtNLM"/>
    </source>
</evidence>
<dbReference type="InterPro" id="IPR035547">
    <property type="entry name" value="Phospholipase_B"/>
</dbReference>
<feature type="non-terminal residue" evidence="1">
    <location>
        <position position="1"/>
    </location>
</feature>
<dbReference type="InterPro" id="IPR038885">
    <property type="entry name" value="PLB1"/>
</dbReference>
<evidence type="ECO:0000313" key="2">
    <source>
        <dbReference type="Proteomes" id="UP001283361"/>
    </source>
</evidence>
<proteinExistence type="predicted"/>
<sequence length="360" mass="40596">MYKTCSFFPNILEKDLPLIYFHSLYEEAEVNCNKKCNSELVFSYYIRNGLPNFVETPGNIPYEPDELKHILDEAMMNETWVNLMLEEQRLHELNTWKLGAFPCPTLSPSDSVPTSVHQLRPSDIKVVAAIGDSYTAARAGGGESPLNMLFDYRGNSWSIGGDQDYDFHTSMPNILREYSQDLYGYSKSVGDFQKNMNEAIIGARSRGFAAQARWIVTKLRIDPSVDFENDWKLITVFLGGNDLCIYCLFDLTSAAYTNNLRKGLDILYNNVPRAFVNLVVVMQVGLTQILHNGLISTIMLRLGCPCGAFPRSGGDIEQLAKYTEAYQQAVLDLAESGDYDSDTFTVVAQTFFQNMTIPYN</sequence>
<organism evidence="1 2">
    <name type="scientific">Elysia crispata</name>
    <name type="common">lettuce slug</name>
    <dbReference type="NCBI Taxonomy" id="231223"/>
    <lineage>
        <taxon>Eukaryota</taxon>
        <taxon>Metazoa</taxon>
        <taxon>Spiralia</taxon>
        <taxon>Lophotrochozoa</taxon>
        <taxon>Mollusca</taxon>
        <taxon>Gastropoda</taxon>
        <taxon>Heterobranchia</taxon>
        <taxon>Euthyneura</taxon>
        <taxon>Panpulmonata</taxon>
        <taxon>Sacoglossa</taxon>
        <taxon>Placobranchoidea</taxon>
        <taxon>Plakobranchidae</taxon>
        <taxon>Elysia</taxon>
    </lineage>
</organism>
<dbReference type="Gene3D" id="3.40.50.1110">
    <property type="entry name" value="SGNH hydrolase"/>
    <property type="match status" value="1"/>
</dbReference>
<reference evidence="1" key="1">
    <citation type="journal article" date="2023" name="G3 (Bethesda)">
        <title>A reference genome for the long-term kleptoplast-retaining sea slug Elysia crispata morphotype clarki.</title>
        <authorList>
            <person name="Eastman K.E."/>
            <person name="Pendleton A.L."/>
            <person name="Shaikh M.A."/>
            <person name="Suttiyut T."/>
            <person name="Ogas R."/>
            <person name="Tomko P."/>
            <person name="Gavelis G."/>
            <person name="Widhalm J.R."/>
            <person name="Wisecaver J.H."/>
        </authorList>
    </citation>
    <scope>NUCLEOTIDE SEQUENCE</scope>
    <source>
        <strain evidence="1">ECLA1</strain>
    </source>
</reference>
<dbReference type="GO" id="GO:0004620">
    <property type="term" value="F:phospholipase activity"/>
    <property type="evidence" value="ECO:0007669"/>
    <property type="project" value="InterPro"/>
</dbReference>
<keyword evidence="2" id="KW-1185">Reference proteome</keyword>
<dbReference type="Pfam" id="PF00657">
    <property type="entry name" value="Lipase_GDSL"/>
    <property type="match status" value="1"/>
</dbReference>
<dbReference type="EMBL" id="JAWDGP010007332">
    <property type="protein sequence ID" value="KAK3725022.1"/>
    <property type="molecule type" value="Genomic_DNA"/>
</dbReference>